<feature type="non-terminal residue" evidence="1">
    <location>
        <position position="40"/>
    </location>
</feature>
<protein>
    <submittedName>
        <fullName evidence="1">Uncharacterized protein</fullName>
    </submittedName>
</protein>
<evidence type="ECO:0000313" key="2">
    <source>
        <dbReference type="Proteomes" id="UP000663868"/>
    </source>
</evidence>
<proteinExistence type="predicted"/>
<evidence type="ECO:0000313" key="1">
    <source>
        <dbReference type="EMBL" id="CAF4360790.1"/>
    </source>
</evidence>
<dbReference type="AlphaFoldDB" id="A0A820LPE1"/>
<comment type="caution">
    <text evidence="1">The sequence shown here is derived from an EMBL/GenBank/DDBJ whole genome shotgun (WGS) entry which is preliminary data.</text>
</comment>
<name>A0A820LPE1_9BILA</name>
<gene>
    <name evidence="1" type="ORF">KXQ929_LOCUS48801</name>
</gene>
<reference evidence="1" key="1">
    <citation type="submission" date="2021-02" db="EMBL/GenBank/DDBJ databases">
        <authorList>
            <person name="Nowell W R."/>
        </authorList>
    </citation>
    <scope>NUCLEOTIDE SEQUENCE</scope>
</reference>
<dbReference type="Proteomes" id="UP000663868">
    <property type="component" value="Unassembled WGS sequence"/>
</dbReference>
<dbReference type="EMBL" id="CAJOBB010019691">
    <property type="protein sequence ID" value="CAF4360790.1"/>
    <property type="molecule type" value="Genomic_DNA"/>
</dbReference>
<feature type="non-terminal residue" evidence="1">
    <location>
        <position position="1"/>
    </location>
</feature>
<sequence>SVTESSIHTVSKAERDLEIQKYYRSDLIKHLTDWPSSQLE</sequence>
<organism evidence="1 2">
    <name type="scientific">Adineta steineri</name>
    <dbReference type="NCBI Taxonomy" id="433720"/>
    <lineage>
        <taxon>Eukaryota</taxon>
        <taxon>Metazoa</taxon>
        <taxon>Spiralia</taxon>
        <taxon>Gnathifera</taxon>
        <taxon>Rotifera</taxon>
        <taxon>Eurotatoria</taxon>
        <taxon>Bdelloidea</taxon>
        <taxon>Adinetida</taxon>
        <taxon>Adinetidae</taxon>
        <taxon>Adineta</taxon>
    </lineage>
</organism>
<accession>A0A820LPE1</accession>